<protein>
    <recommendedName>
        <fullName evidence="1">DUF4031 domain-containing protein</fullName>
    </recommendedName>
</protein>
<dbReference type="Pfam" id="PF13223">
    <property type="entry name" value="DUF4031"/>
    <property type="match status" value="1"/>
</dbReference>
<evidence type="ECO:0000313" key="3">
    <source>
        <dbReference type="Proteomes" id="UP000015347"/>
    </source>
</evidence>
<comment type="caution">
    <text evidence="2">The sequence shown here is derived from an EMBL/GenBank/DDBJ whole genome shotgun (WGS) entry which is preliminary data.</text>
</comment>
<reference evidence="3" key="1">
    <citation type="journal article" date="2014" name="Stand. Genomic Sci.">
        <title>Genome sequence of the exopolysaccharide-producing Salipiger mucosus type strain (DSM 16094(T)), a moderately halophilic member of the Roseobacter clade.</title>
        <authorList>
            <person name="Riedel T."/>
            <person name="Spring S."/>
            <person name="Fiebig A."/>
            <person name="Petersen J."/>
            <person name="Kyrpides N.C."/>
            <person name="Goker M."/>
            <person name="Klenk H.P."/>
        </authorList>
    </citation>
    <scope>NUCLEOTIDE SEQUENCE [LARGE SCALE GENOMIC DNA]</scope>
    <source>
        <strain evidence="3">DSM 16094</strain>
    </source>
</reference>
<gene>
    <name evidence="2" type="ORF">Salmuc_02430</name>
</gene>
<evidence type="ECO:0000259" key="1">
    <source>
        <dbReference type="Pfam" id="PF13223"/>
    </source>
</evidence>
<accession>S9QR19</accession>
<dbReference type="InterPro" id="IPR025109">
    <property type="entry name" value="DUF4031"/>
</dbReference>
<dbReference type="RefSeq" id="WP_020039708.1">
    <property type="nucleotide sequence ID" value="NZ_KE557276.1"/>
</dbReference>
<dbReference type="OrthoDB" id="9808993at2"/>
<evidence type="ECO:0000313" key="2">
    <source>
        <dbReference type="EMBL" id="EPX82063.1"/>
    </source>
</evidence>
<dbReference type="eggNOG" id="ENOG50330I8">
    <property type="taxonomic scope" value="Bacteria"/>
</dbReference>
<keyword evidence="3" id="KW-1185">Reference proteome</keyword>
<name>S9QR19_9RHOB</name>
<proteinExistence type="predicted"/>
<sequence length="96" mass="10899">MTVYVDDMHSTPMSRFGRMKMSHMIADNTADLLDMADQIGLSRRWLQKAGTSDEHFDICLSLRAKAVAFGAIEITMRQLAMKCRDKRNTTCPAESR</sequence>
<dbReference type="EMBL" id="APVH01000027">
    <property type="protein sequence ID" value="EPX82063.1"/>
    <property type="molecule type" value="Genomic_DNA"/>
</dbReference>
<dbReference type="AlphaFoldDB" id="S9QR19"/>
<feature type="domain" description="DUF4031" evidence="1">
    <location>
        <begin position="3"/>
        <end position="84"/>
    </location>
</feature>
<dbReference type="STRING" id="1123237.Salmuc_02430"/>
<dbReference type="HOGENOM" id="CLU_165258_0_1_5"/>
<dbReference type="Proteomes" id="UP000015347">
    <property type="component" value="Unassembled WGS sequence"/>
</dbReference>
<organism evidence="2 3">
    <name type="scientific">Salipiger mucosus DSM 16094</name>
    <dbReference type="NCBI Taxonomy" id="1123237"/>
    <lineage>
        <taxon>Bacteria</taxon>
        <taxon>Pseudomonadati</taxon>
        <taxon>Pseudomonadota</taxon>
        <taxon>Alphaproteobacteria</taxon>
        <taxon>Rhodobacterales</taxon>
        <taxon>Roseobacteraceae</taxon>
        <taxon>Salipiger</taxon>
    </lineage>
</organism>